<dbReference type="Proteomes" id="UP000485621">
    <property type="component" value="Unassembled WGS sequence"/>
</dbReference>
<gene>
    <name evidence="1" type="ORF">BWY04_00607</name>
</gene>
<sequence>MISFFQVVNPQMAPPNAFHKVQVIISTCHLILKYSVTPLPVAQTTQAE</sequence>
<accession>A0A1V5ZNL6</accession>
<dbReference type="AlphaFoldDB" id="A0A1V5ZNL6"/>
<dbReference type="EMBL" id="MWDB01000010">
    <property type="protein sequence ID" value="OQB41813.1"/>
    <property type="molecule type" value="Genomic_DNA"/>
</dbReference>
<evidence type="ECO:0000313" key="1">
    <source>
        <dbReference type="EMBL" id="OQB41813.1"/>
    </source>
</evidence>
<name>A0A1V5ZNL6_9BACT</name>
<protein>
    <submittedName>
        <fullName evidence="1">Uncharacterized protein</fullName>
    </submittedName>
</protein>
<comment type="caution">
    <text evidence="1">The sequence shown here is derived from an EMBL/GenBank/DDBJ whole genome shotgun (WGS) entry which is preliminary data.</text>
</comment>
<organism evidence="1">
    <name type="scientific">candidate division CPR1 bacterium ADurb.Bin160</name>
    <dbReference type="NCBI Taxonomy" id="1852826"/>
    <lineage>
        <taxon>Bacteria</taxon>
        <taxon>candidate division CPR1</taxon>
    </lineage>
</organism>
<proteinExistence type="predicted"/>
<reference evidence="1" key="1">
    <citation type="submission" date="2017-02" db="EMBL/GenBank/DDBJ databases">
        <title>Delving into the versatile metabolic prowess of the omnipresent phylum Bacteroidetes.</title>
        <authorList>
            <person name="Nobu M.K."/>
            <person name="Mei R."/>
            <person name="Narihiro T."/>
            <person name="Kuroda K."/>
            <person name="Liu W.-T."/>
        </authorList>
    </citation>
    <scope>NUCLEOTIDE SEQUENCE</scope>
    <source>
        <strain evidence="1">ADurb.Bin160</strain>
    </source>
</reference>